<dbReference type="InterPro" id="IPR000504">
    <property type="entry name" value="RRM_dom"/>
</dbReference>
<proteinExistence type="predicted"/>
<evidence type="ECO:0000256" key="2">
    <source>
        <dbReference type="PROSITE-ProRule" id="PRU00176"/>
    </source>
</evidence>
<feature type="region of interest" description="Disordered" evidence="3">
    <location>
        <begin position="190"/>
        <end position="245"/>
    </location>
</feature>
<dbReference type="GO" id="GO:0005689">
    <property type="term" value="C:U12-type spliceosomal complex"/>
    <property type="evidence" value="ECO:0007669"/>
    <property type="project" value="TreeGrafter"/>
</dbReference>
<dbReference type="SUPFAM" id="SSF54928">
    <property type="entry name" value="RNA-binding domain, RBD"/>
    <property type="match status" value="2"/>
</dbReference>
<dbReference type="SMART" id="SM00360">
    <property type="entry name" value="RRM"/>
    <property type="match status" value="2"/>
</dbReference>
<dbReference type="CDD" id="cd12239">
    <property type="entry name" value="RRM2_RBM40_like"/>
    <property type="match status" value="1"/>
</dbReference>
<dbReference type="Proteomes" id="UP001152523">
    <property type="component" value="Unassembled WGS sequence"/>
</dbReference>
<organism evidence="5 6">
    <name type="scientific">Cuscuta epithymum</name>
    <dbReference type="NCBI Taxonomy" id="186058"/>
    <lineage>
        <taxon>Eukaryota</taxon>
        <taxon>Viridiplantae</taxon>
        <taxon>Streptophyta</taxon>
        <taxon>Embryophyta</taxon>
        <taxon>Tracheophyta</taxon>
        <taxon>Spermatophyta</taxon>
        <taxon>Magnoliopsida</taxon>
        <taxon>eudicotyledons</taxon>
        <taxon>Gunneridae</taxon>
        <taxon>Pentapetalae</taxon>
        <taxon>asterids</taxon>
        <taxon>lamiids</taxon>
        <taxon>Solanales</taxon>
        <taxon>Convolvulaceae</taxon>
        <taxon>Cuscuteae</taxon>
        <taxon>Cuscuta</taxon>
        <taxon>Cuscuta subgen. Cuscuta</taxon>
    </lineage>
</organism>
<keyword evidence="1 2" id="KW-0694">RNA-binding</keyword>
<gene>
    <name evidence="5" type="ORF">CEPIT_LOCUS19970</name>
</gene>
<dbReference type="GO" id="GO:0000398">
    <property type="term" value="P:mRNA splicing, via spliceosome"/>
    <property type="evidence" value="ECO:0007669"/>
    <property type="project" value="TreeGrafter"/>
</dbReference>
<feature type="compositionally biased region" description="Acidic residues" evidence="3">
    <location>
        <begin position="224"/>
        <end position="233"/>
    </location>
</feature>
<comment type="caution">
    <text evidence="5">The sequence shown here is derived from an EMBL/GenBank/DDBJ whole genome shotgun (WGS) entry which is preliminary data.</text>
</comment>
<evidence type="ECO:0000256" key="1">
    <source>
        <dbReference type="ARBA" id="ARBA00022884"/>
    </source>
</evidence>
<dbReference type="AlphaFoldDB" id="A0AAV0DZT9"/>
<accession>A0AAV0DZT9</accession>
<reference evidence="5" key="1">
    <citation type="submission" date="2022-07" db="EMBL/GenBank/DDBJ databases">
        <authorList>
            <person name="Macas J."/>
            <person name="Novak P."/>
            <person name="Neumann P."/>
        </authorList>
    </citation>
    <scope>NUCLEOTIDE SEQUENCE</scope>
</reference>
<dbReference type="EMBL" id="CAMAPF010000198">
    <property type="protein sequence ID" value="CAH9112512.1"/>
    <property type="molecule type" value="Genomic_DNA"/>
</dbReference>
<dbReference type="GO" id="GO:0097157">
    <property type="term" value="F:pre-mRNA intronic binding"/>
    <property type="evidence" value="ECO:0007669"/>
    <property type="project" value="TreeGrafter"/>
</dbReference>
<dbReference type="InterPro" id="IPR035979">
    <property type="entry name" value="RBD_domain_sf"/>
</dbReference>
<dbReference type="GO" id="GO:0030626">
    <property type="term" value="F:U12 snRNA binding"/>
    <property type="evidence" value="ECO:0007669"/>
    <property type="project" value="TreeGrafter"/>
</dbReference>
<dbReference type="InterPro" id="IPR012677">
    <property type="entry name" value="Nucleotide-bd_a/b_plait_sf"/>
</dbReference>
<name>A0AAV0DZT9_9ASTE</name>
<feature type="domain" description="RRM" evidence="4">
    <location>
        <begin position="8"/>
        <end position="82"/>
    </location>
</feature>
<dbReference type="InterPro" id="IPR045164">
    <property type="entry name" value="RBM41/RNPC3"/>
</dbReference>
<dbReference type="PROSITE" id="PS50102">
    <property type="entry name" value="RRM"/>
    <property type="match status" value="2"/>
</dbReference>
<feature type="domain" description="RRM" evidence="4">
    <location>
        <begin position="353"/>
        <end position="435"/>
    </location>
</feature>
<protein>
    <recommendedName>
        <fullName evidence="4">RRM domain-containing protein</fullName>
    </recommendedName>
</protein>
<feature type="compositionally biased region" description="Polar residues" evidence="3">
    <location>
        <begin position="211"/>
        <end position="220"/>
    </location>
</feature>
<evidence type="ECO:0000313" key="5">
    <source>
        <dbReference type="EMBL" id="CAH9112512.1"/>
    </source>
</evidence>
<dbReference type="PANTHER" id="PTHR16105">
    <property type="entry name" value="RNA-BINDING REGION-CONTAINING PROTEIN 3"/>
    <property type="match status" value="1"/>
</dbReference>
<dbReference type="Gene3D" id="3.30.70.330">
    <property type="match status" value="2"/>
</dbReference>
<evidence type="ECO:0000256" key="3">
    <source>
        <dbReference type="SAM" id="MobiDB-lite"/>
    </source>
</evidence>
<evidence type="ECO:0000259" key="4">
    <source>
        <dbReference type="PROSITE" id="PS50102"/>
    </source>
</evidence>
<keyword evidence="6" id="KW-1185">Reference proteome</keyword>
<dbReference type="FunFam" id="3.30.70.330:FF:000409">
    <property type="entry name" value="U11/U12 small nuclear ribonucleoprotein 65 kDa protein"/>
    <property type="match status" value="1"/>
</dbReference>
<feature type="compositionally biased region" description="Pro residues" evidence="3">
    <location>
        <begin position="190"/>
        <end position="210"/>
    </location>
</feature>
<sequence length="441" mass="48781">MATEEASETILIRHLPEAIPPETLSRLLTHYGASSVRPCTHGSVKNCAFVDFKDEALAYQAQRQLNGLRFLGKILSVERASKRTEADKQHQQSVLGTGKDSINLIKDSASYKERDGSSLSYLRNEPIAERLGVDYPFPPHLEYAYPPPDGHILTNIVNALIAVPRFYTQVLHLMNKMNIPAPFRTALPTPPLPIPASFTPQPPPPPPPPTDNETTADNLLSSESEMESSDEETPPCVGGPKRKRMKQEAIVGPAVNKDVAHEAVGLKPGVLLPKEMPMIKKKNSVLQIKIAPKQVHSDRMNDDCTREVHGEDEENSDNKPVLTIEELKSGKLVPEEILSLPVFKNYSVGDPSRVLYIKNLSRDVITDDFYFIFGSFFESTDAARSSLTVKLMQEGRMRGQAFITFPTVELAQNALNLVNGYVFKGKPIVIQFGRNTAASTS</sequence>
<evidence type="ECO:0000313" key="6">
    <source>
        <dbReference type="Proteomes" id="UP001152523"/>
    </source>
</evidence>
<dbReference type="Pfam" id="PF00076">
    <property type="entry name" value="RRM_1"/>
    <property type="match status" value="2"/>
</dbReference>
<dbReference type="PANTHER" id="PTHR16105:SF0">
    <property type="entry name" value="RNA-BINDING REGION-CONTAINING PROTEIN 3"/>
    <property type="match status" value="1"/>
</dbReference>